<dbReference type="AlphaFoldDB" id="C9RCI6"/>
<dbReference type="Pfam" id="PF02534">
    <property type="entry name" value="T4SS-DNA_transf"/>
    <property type="match status" value="1"/>
</dbReference>
<dbReference type="PANTHER" id="PTHR37937:SF1">
    <property type="entry name" value="CONJUGATIVE TRANSFER: DNA TRANSPORT"/>
    <property type="match status" value="1"/>
</dbReference>
<dbReference type="eggNOG" id="COG3505">
    <property type="taxonomic scope" value="Bacteria"/>
</dbReference>
<dbReference type="OrthoDB" id="9766496at2"/>
<dbReference type="PANTHER" id="PTHR37937">
    <property type="entry name" value="CONJUGATIVE TRANSFER: DNA TRANSPORT"/>
    <property type="match status" value="1"/>
</dbReference>
<dbReference type="InterPro" id="IPR051539">
    <property type="entry name" value="T4SS-coupling_protein"/>
</dbReference>
<dbReference type="InterPro" id="IPR003688">
    <property type="entry name" value="TraG/VirD4"/>
</dbReference>
<dbReference type="Proteomes" id="UP000002620">
    <property type="component" value="Chromosome"/>
</dbReference>
<feature type="compositionally biased region" description="Gly residues" evidence="7">
    <location>
        <begin position="643"/>
        <end position="673"/>
    </location>
</feature>
<dbReference type="Gene3D" id="3.40.50.300">
    <property type="entry name" value="P-loop containing nucleotide triphosphate hydrolases"/>
    <property type="match status" value="1"/>
</dbReference>
<dbReference type="STRING" id="429009.Adeg_0821"/>
<evidence type="ECO:0000256" key="3">
    <source>
        <dbReference type="ARBA" id="ARBA00022475"/>
    </source>
</evidence>
<comment type="similarity">
    <text evidence="2">Belongs to the VirD4/TraG family.</text>
</comment>
<dbReference type="CDD" id="cd01127">
    <property type="entry name" value="TrwB_TraG_TraD_VirD4"/>
    <property type="match status" value="1"/>
</dbReference>
<dbReference type="SUPFAM" id="SSF52540">
    <property type="entry name" value="P-loop containing nucleoside triphosphate hydrolases"/>
    <property type="match status" value="1"/>
</dbReference>
<feature type="transmembrane region" description="Helical" evidence="8">
    <location>
        <begin position="71"/>
        <end position="89"/>
    </location>
</feature>
<keyword evidence="5 8" id="KW-1133">Transmembrane helix</keyword>
<keyword evidence="6 8" id="KW-0472">Membrane</keyword>
<gene>
    <name evidence="9" type="ordered locus">Adeg_0821</name>
</gene>
<evidence type="ECO:0000256" key="5">
    <source>
        <dbReference type="ARBA" id="ARBA00022989"/>
    </source>
</evidence>
<name>C9RCI6_AMMDK</name>
<evidence type="ECO:0000256" key="8">
    <source>
        <dbReference type="SAM" id="Phobius"/>
    </source>
</evidence>
<keyword evidence="3" id="KW-1003">Cell membrane</keyword>
<dbReference type="NCBIfam" id="NF045973">
    <property type="entry name" value="conju_CD1115"/>
    <property type="match status" value="1"/>
</dbReference>
<evidence type="ECO:0000313" key="10">
    <source>
        <dbReference type="Proteomes" id="UP000002620"/>
    </source>
</evidence>
<feature type="transmembrane region" description="Helical" evidence="8">
    <location>
        <begin position="26"/>
        <end position="51"/>
    </location>
</feature>
<dbReference type="RefSeq" id="WP_015738840.1">
    <property type="nucleotide sequence ID" value="NC_013385.1"/>
</dbReference>
<comment type="subcellular location">
    <subcellularLocation>
        <location evidence="1">Cell membrane</location>
        <topology evidence="1">Multi-pass membrane protein</topology>
    </subcellularLocation>
</comment>
<evidence type="ECO:0000256" key="7">
    <source>
        <dbReference type="SAM" id="MobiDB-lite"/>
    </source>
</evidence>
<organism evidence="9 10">
    <name type="scientific">Ammonifex degensii (strain DSM 10501 / KC4)</name>
    <dbReference type="NCBI Taxonomy" id="429009"/>
    <lineage>
        <taxon>Bacteria</taxon>
        <taxon>Bacillati</taxon>
        <taxon>Bacillota</taxon>
        <taxon>Clostridia</taxon>
        <taxon>Thermoanaerobacterales</taxon>
        <taxon>Thermoanaerobacteraceae</taxon>
        <taxon>Ammonifex</taxon>
    </lineage>
</organism>
<dbReference type="InterPro" id="IPR027417">
    <property type="entry name" value="P-loop_NTPase"/>
</dbReference>
<proteinExistence type="inferred from homology"/>
<dbReference type="EMBL" id="CP001785">
    <property type="protein sequence ID" value="ACX51963.1"/>
    <property type="molecule type" value="Genomic_DNA"/>
</dbReference>
<keyword evidence="10" id="KW-1185">Reference proteome</keyword>
<dbReference type="KEGG" id="adg:Adeg_0821"/>
<feature type="transmembrane region" description="Helical" evidence="8">
    <location>
        <begin position="96"/>
        <end position="117"/>
    </location>
</feature>
<sequence>MERLVGAFSSLLGGLKVRLEGSRGLLLRWLVLLPVVFFLDVWLLAPVAAWLVGYRESAAGLTPSVPGPGWYFAHPFQVAWSFCLHLLGLRDLTAPAVFRVWLVLSLCLAVGAALVWYRLMYGEALVGEAVGRSTPGGTARWSSPFALREYFGFSWSTPGYVLGGVPVGIGVRPVVLKEDAPGNRNVAVFGPPGRMKSVGPIRCNLFQAAVSGTSVVVTDPKGELVRDFRRFFEKNGYVVKVFNLVSMLNSDRWNPLSEVKSGLDAQLFTSVVIANTQVPGRKGGDPFWDRAEMNLLKALVLYVVSEVPRAQRNLGTLYRVLASGDSKALDRTFQALPPDHPAKLPYNLFLETSGTVRSGVIIGLGTRLEVFQDRLVCALTSASDIDLELPGKERCAYFCVLPDTDSAFNFLASLFYSFLFIKLTRLADRQPGGRLPVPVHFLLDEFCNIPQIPEFEKKISTMRGRGIGVTVVFQNIPQLMNLYGQGLWEIILGDCDYWLVLGGVERSTAAYVSDILGHTSVKKVTEQRPKGIMKWLDPWEGRETEGVERAPLMNLSEVTRLGLDECLVRVADGRVVKLRKLPYWRHPLYRELEPAHVLEYRPAWAESWREEPGEGAGGSAVRRDGEAGEGGEGRSPVPRDGDPGGGGGAPASPGGPGSPSGRTGEAGGEGFWA</sequence>
<evidence type="ECO:0000256" key="2">
    <source>
        <dbReference type="ARBA" id="ARBA00008806"/>
    </source>
</evidence>
<dbReference type="HOGENOM" id="CLU_015347_5_1_9"/>
<evidence type="ECO:0000256" key="1">
    <source>
        <dbReference type="ARBA" id="ARBA00004651"/>
    </source>
</evidence>
<evidence type="ECO:0000256" key="4">
    <source>
        <dbReference type="ARBA" id="ARBA00022692"/>
    </source>
</evidence>
<evidence type="ECO:0000313" key="9">
    <source>
        <dbReference type="EMBL" id="ACX51963.1"/>
    </source>
</evidence>
<protein>
    <submittedName>
        <fullName evidence="9">TRAG family protein</fullName>
    </submittedName>
</protein>
<keyword evidence="4 8" id="KW-0812">Transmembrane</keyword>
<accession>C9RCI6</accession>
<reference evidence="9 10" key="1">
    <citation type="submission" date="2009-10" db="EMBL/GenBank/DDBJ databases">
        <title>Complete sequence of chromosome of Ammonifex degensii KC4.</title>
        <authorList>
            <consortium name="US DOE Joint Genome Institute"/>
            <person name="Kerfeld C."/>
            <person name="Goodner B."/>
            <person name="Huber H."/>
            <person name="Stetter K."/>
            <person name="Lucas S."/>
            <person name="Copeland A."/>
            <person name="Lapidus A."/>
            <person name="Glavina del Rio T."/>
            <person name="Dalin E."/>
            <person name="Tice H."/>
            <person name="Bruce D."/>
            <person name="Goodwin L."/>
            <person name="Pitluck S."/>
            <person name="Saunders E."/>
            <person name="Brettin T."/>
            <person name="Detter J.C."/>
            <person name="Han C."/>
            <person name="Larimer F."/>
            <person name="Land M."/>
            <person name="Hauser L."/>
            <person name="Kyrpides N."/>
            <person name="Ovchinnikova G."/>
            <person name="Richardson P."/>
        </authorList>
    </citation>
    <scope>NUCLEOTIDE SEQUENCE [LARGE SCALE GENOMIC DNA]</scope>
    <source>
        <strain evidence="10">DSM 10501 / KC4</strain>
    </source>
</reference>
<feature type="region of interest" description="Disordered" evidence="7">
    <location>
        <begin position="609"/>
        <end position="673"/>
    </location>
</feature>
<dbReference type="GO" id="GO:0005886">
    <property type="term" value="C:plasma membrane"/>
    <property type="evidence" value="ECO:0007669"/>
    <property type="project" value="UniProtKB-SubCell"/>
</dbReference>
<evidence type="ECO:0000256" key="6">
    <source>
        <dbReference type="ARBA" id="ARBA00023136"/>
    </source>
</evidence>